<dbReference type="Pfam" id="PF08241">
    <property type="entry name" value="Methyltransf_11"/>
    <property type="match status" value="1"/>
</dbReference>
<dbReference type="AlphaFoldDB" id="A0A0C9UZS1"/>
<name>A0A0C9UZS1_SPHS4</name>
<dbReference type="CDD" id="cd02440">
    <property type="entry name" value="AdoMet_MTases"/>
    <property type="match status" value="1"/>
</dbReference>
<proteinExistence type="predicted"/>
<feature type="domain" description="Methyltransferase type 11" evidence="1">
    <location>
        <begin position="156"/>
        <end position="237"/>
    </location>
</feature>
<dbReference type="InterPro" id="IPR013216">
    <property type="entry name" value="Methyltransf_11"/>
</dbReference>
<protein>
    <submittedName>
        <fullName evidence="2">Unplaced genomic scaffold SPHSTscaffold_120, whole genome shotgun sequence</fullName>
    </submittedName>
</protein>
<dbReference type="Gene3D" id="3.40.50.150">
    <property type="entry name" value="Vaccinia Virus protein VP39"/>
    <property type="match status" value="1"/>
</dbReference>
<dbReference type="SUPFAM" id="SSF53335">
    <property type="entry name" value="S-adenosyl-L-methionine-dependent methyltransferases"/>
    <property type="match status" value="1"/>
</dbReference>
<dbReference type="GO" id="GO:0008757">
    <property type="term" value="F:S-adenosylmethionine-dependent methyltransferase activity"/>
    <property type="evidence" value="ECO:0007669"/>
    <property type="project" value="InterPro"/>
</dbReference>
<evidence type="ECO:0000259" key="1">
    <source>
        <dbReference type="Pfam" id="PF08241"/>
    </source>
</evidence>
<gene>
    <name evidence="2" type="ORF">M422DRAFT_262992</name>
</gene>
<dbReference type="EMBL" id="KN837195">
    <property type="protein sequence ID" value="KIJ34807.1"/>
    <property type="molecule type" value="Genomic_DNA"/>
</dbReference>
<reference evidence="2 3" key="1">
    <citation type="submission" date="2014-06" db="EMBL/GenBank/DDBJ databases">
        <title>Evolutionary Origins and Diversification of the Mycorrhizal Mutualists.</title>
        <authorList>
            <consortium name="DOE Joint Genome Institute"/>
            <consortium name="Mycorrhizal Genomics Consortium"/>
            <person name="Kohler A."/>
            <person name="Kuo A."/>
            <person name="Nagy L.G."/>
            <person name="Floudas D."/>
            <person name="Copeland A."/>
            <person name="Barry K.W."/>
            <person name="Cichocki N."/>
            <person name="Veneault-Fourrey C."/>
            <person name="LaButti K."/>
            <person name="Lindquist E.A."/>
            <person name="Lipzen A."/>
            <person name="Lundell T."/>
            <person name="Morin E."/>
            <person name="Murat C."/>
            <person name="Riley R."/>
            <person name="Ohm R."/>
            <person name="Sun H."/>
            <person name="Tunlid A."/>
            <person name="Henrissat B."/>
            <person name="Grigoriev I.V."/>
            <person name="Hibbett D.S."/>
            <person name="Martin F."/>
        </authorList>
    </citation>
    <scope>NUCLEOTIDE SEQUENCE [LARGE SCALE GENOMIC DNA]</scope>
    <source>
        <strain evidence="2 3">SS14</strain>
    </source>
</reference>
<dbReference type="HOGENOM" id="CLU_947211_0_0_1"/>
<evidence type="ECO:0000313" key="3">
    <source>
        <dbReference type="Proteomes" id="UP000054279"/>
    </source>
</evidence>
<sequence>MDGTHHTRDKFLDGNPGSRIENLRIRTFGIPLVDYDQKPRRPIGSETIVLRRPPFAFPSGPFFPYTSLYEQRDPLHRVDDRDERLRSRATSTSSPTVPQIGMANGAGYGILYPLSKNVKVIGLDVLDHLFFLQTSKSVSRADSGQTLPLTRCLDLGCGDTEFVGLDYSDVQPKLYMLPVKVAERVQWVHGNFLERLPFEDNSFDRAHIHRIAWGVPGQSWDYLCLEIEQILCPGGVLEWIEEDVLFPILPRSYTTKSKARQGEHQSRVSELTIAAYSDPIPLPQHLPPQCPRHN</sequence>
<organism evidence="2 3">
    <name type="scientific">Sphaerobolus stellatus (strain SS14)</name>
    <dbReference type="NCBI Taxonomy" id="990650"/>
    <lineage>
        <taxon>Eukaryota</taxon>
        <taxon>Fungi</taxon>
        <taxon>Dikarya</taxon>
        <taxon>Basidiomycota</taxon>
        <taxon>Agaricomycotina</taxon>
        <taxon>Agaricomycetes</taxon>
        <taxon>Phallomycetidae</taxon>
        <taxon>Geastrales</taxon>
        <taxon>Sphaerobolaceae</taxon>
        <taxon>Sphaerobolus</taxon>
    </lineage>
</organism>
<evidence type="ECO:0000313" key="2">
    <source>
        <dbReference type="EMBL" id="KIJ34807.1"/>
    </source>
</evidence>
<dbReference type="InterPro" id="IPR029063">
    <property type="entry name" value="SAM-dependent_MTases_sf"/>
</dbReference>
<accession>A0A0C9UZS1</accession>
<dbReference type="Proteomes" id="UP000054279">
    <property type="component" value="Unassembled WGS sequence"/>
</dbReference>
<keyword evidence="3" id="KW-1185">Reference proteome</keyword>
<dbReference type="OrthoDB" id="2013972at2759"/>